<dbReference type="GO" id="GO:0031490">
    <property type="term" value="F:chromatin DNA binding"/>
    <property type="evidence" value="ECO:0007669"/>
    <property type="project" value="TreeGrafter"/>
</dbReference>
<dbReference type="GO" id="GO:0003713">
    <property type="term" value="F:transcription coactivator activity"/>
    <property type="evidence" value="ECO:0007669"/>
    <property type="project" value="InterPro"/>
</dbReference>
<accession>A0AAV7ZB50</accession>
<dbReference type="GO" id="GO:0005634">
    <property type="term" value="C:nucleus"/>
    <property type="evidence" value="ECO:0007669"/>
    <property type="project" value="TreeGrafter"/>
</dbReference>
<organism evidence="3 4">
    <name type="scientific">Anaeramoeba flamelloides</name>
    <dbReference type="NCBI Taxonomy" id="1746091"/>
    <lineage>
        <taxon>Eukaryota</taxon>
        <taxon>Metamonada</taxon>
        <taxon>Anaeramoebidae</taxon>
        <taxon>Anaeramoeba</taxon>
    </lineage>
</organism>
<feature type="coiled-coil region" evidence="1">
    <location>
        <begin position="237"/>
        <end position="271"/>
    </location>
</feature>
<reference evidence="3" key="1">
    <citation type="submission" date="2022-08" db="EMBL/GenBank/DDBJ databases">
        <title>Novel sulphate-reducing endosymbionts in the free-living metamonad Anaeramoeba.</title>
        <authorList>
            <person name="Jerlstrom-Hultqvist J."/>
            <person name="Cepicka I."/>
            <person name="Gallot-Lavallee L."/>
            <person name="Salas-Leiva D."/>
            <person name="Curtis B.A."/>
            <person name="Zahonova K."/>
            <person name="Pipaliya S."/>
            <person name="Dacks J."/>
            <person name="Roger A.J."/>
        </authorList>
    </citation>
    <scope>NUCLEOTIDE SEQUENCE</scope>
    <source>
        <strain evidence="3">Busselton2</strain>
    </source>
</reference>
<dbReference type="PANTHER" id="PTHR31606">
    <property type="entry name" value="WW DOMAIN BINDING PROTEIN 2, ISOFORM E"/>
    <property type="match status" value="1"/>
</dbReference>
<proteinExistence type="predicted"/>
<dbReference type="CDD" id="cd13214">
    <property type="entry name" value="PH-GRAM_WBP2"/>
    <property type="match status" value="1"/>
</dbReference>
<gene>
    <name evidence="3" type="ORF">M0812_15130</name>
</gene>
<protein>
    <submittedName>
        <fullName evidence="3">Ww domain binding protein 2 isoform e</fullName>
    </submittedName>
</protein>
<sequence length="343" mass="40382">MSLNPSLDSNHKPSVLQGEKFNFTIKKVQFAAESFGGYPGLGGNWYAKSGTLYLSEYRLVYVLDKRNRPLKSFEFPLTLVTQEEYKKPRFGKTYLTGVVKNVPNGGVKKPTKFKLTFLDKKKQDPEDFSFEFLDRVENIRELRKKLPKEKQKKLVLMPVTKKKKKHKITQEEQEQITYQNEVRQFQNNQQRIQSQTNEQNQQSFYPSLEITKEETAFVIPNTENVIIVKNQNQQTNLSNNQNSIMNQNQNRNQIQNQNQNQNQNLMQNQNQIQMQSQIQNINRNQNINKTQNQNQNQNQKNVVLIESDTESDVELELLPQKQKKEKKKKKKKKTRNRKMVGLN</sequence>
<dbReference type="AlphaFoldDB" id="A0AAV7ZB50"/>
<dbReference type="SUPFAM" id="SSF50729">
    <property type="entry name" value="PH domain-like"/>
    <property type="match status" value="1"/>
</dbReference>
<evidence type="ECO:0000313" key="4">
    <source>
        <dbReference type="Proteomes" id="UP001146793"/>
    </source>
</evidence>
<evidence type="ECO:0000256" key="2">
    <source>
        <dbReference type="SAM" id="MobiDB-lite"/>
    </source>
</evidence>
<dbReference type="EMBL" id="JANTQA010000032">
    <property type="protein sequence ID" value="KAJ3439109.1"/>
    <property type="molecule type" value="Genomic_DNA"/>
</dbReference>
<feature type="compositionally biased region" description="Basic residues" evidence="2">
    <location>
        <begin position="321"/>
        <end position="343"/>
    </location>
</feature>
<feature type="region of interest" description="Disordered" evidence="2">
    <location>
        <begin position="316"/>
        <end position="343"/>
    </location>
</feature>
<keyword evidence="1" id="KW-0175">Coiled coil</keyword>
<dbReference type="Proteomes" id="UP001146793">
    <property type="component" value="Unassembled WGS sequence"/>
</dbReference>
<evidence type="ECO:0000256" key="1">
    <source>
        <dbReference type="SAM" id="Coils"/>
    </source>
</evidence>
<dbReference type="InterPro" id="IPR044852">
    <property type="entry name" value="WBP2-like"/>
</dbReference>
<dbReference type="PANTHER" id="PTHR31606:SF1">
    <property type="entry name" value="WW DOMAIN BINDING PROTEIN 2, ISOFORM E"/>
    <property type="match status" value="1"/>
</dbReference>
<name>A0AAV7ZB50_9EUKA</name>
<comment type="caution">
    <text evidence="3">The sequence shown here is derived from an EMBL/GenBank/DDBJ whole genome shotgun (WGS) entry which is preliminary data.</text>
</comment>
<evidence type="ECO:0000313" key="3">
    <source>
        <dbReference type="EMBL" id="KAJ3439109.1"/>
    </source>
</evidence>